<evidence type="ECO:0000256" key="9">
    <source>
        <dbReference type="SAM" id="MobiDB-lite"/>
    </source>
</evidence>
<feature type="region of interest" description="Disordered" evidence="9">
    <location>
        <begin position="497"/>
        <end position="519"/>
    </location>
</feature>
<dbReference type="Pfam" id="PF17917">
    <property type="entry name" value="RT_RNaseH"/>
    <property type="match status" value="1"/>
</dbReference>
<dbReference type="GO" id="GO:0003964">
    <property type="term" value="F:RNA-directed DNA polymerase activity"/>
    <property type="evidence" value="ECO:0007669"/>
    <property type="project" value="UniProtKB-KW"/>
</dbReference>
<dbReference type="InterPro" id="IPR041373">
    <property type="entry name" value="RT_RNaseH"/>
</dbReference>
<dbReference type="Gene3D" id="4.10.60.10">
    <property type="entry name" value="Zinc finger, CCHC-type"/>
    <property type="match status" value="1"/>
</dbReference>
<evidence type="ECO:0000313" key="11">
    <source>
        <dbReference type="EMBL" id="KRY11914.1"/>
    </source>
</evidence>
<dbReference type="GO" id="GO:0016787">
    <property type="term" value="F:hydrolase activity"/>
    <property type="evidence" value="ECO:0007669"/>
    <property type="project" value="UniProtKB-KW"/>
</dbReference>
<keyword evidence="6" id="KW-0695">RNA-directed DNA polymerase</keyword>
<feature type="region of interest" description="Disordered" evidence="9">
    <location>
        <begin position="765"/>
        <end position="807"/>
    </location>
</feature>
<name>A0A0V0ZID6_9BILA</name>
<dbReference type="InterPro" id="IPR005312">
    <property type="entry name" value="DUF1759"/>
</dbReference>
<reference evidence="11 12" key="1">
    <citation type="submission" date="2015-01" db="EMBL/GenBank/DDBJ databases">
        <title>Evolution of Trichinella species and genotypes.</title>
        <authorList>
            <person name="Korhonen P.K."/>
            <person name="Edoardo P."/>
            <person name="Giuseppe L.R."/>
            <person name="Gasser R.B."/>
        </authorList>
    </citation>
    <scope>NUCLEOTIDE SEQUENCE [LARGE SCALE GENOMIC DNA]</scope>
    <source>
        <strain evidence="11">ISS2496</strain>
    </source>
</reference>
<evidence type="ECO:0000313" key="12">
    <source>
        <dbReference type="Proteomes" id="UP000054783"/>
    </source>
</evidence>
<dbReference type="InterPro" id="IPR001878">
    <property type="entry name" value="Znf_CCHC"/>
</dbReference>
<evidence type="ECO:0000256" key="5">
    <source>
        <dbReference type="ARBA" id="ARBA00022801"/>
    </source>
</evidence>
<dbReference type="PANTHER" id="PTHR47331:SF1">
    <property type="entry name" value="GAG-LIKE PROTEIN"/>
    <property type="match status" value="1"/>
</dbReference>
<evidence type="ECO:0000256" key="3">
    <source>
        <dbReference type="ARBA" id="ARBA00022722"/>
    </source>
</evidence>
<proteinExistence type="predicted"/>
<dbReference type="GO" id="GO:0003676">
    <property type="term" value="F:nucleic acid binding"/>
    <property type="evidence" value="ECO:0007669"/>
    <property type="project" value="InterPro"/>
</dbReference>
<evidence type="ECO:0000256" key="4">
    <source>
        <dbReference type="ARBA" id="ARBA00022759"/>
    </source>
</evidence>
<dbReference type="SUPFAM" id="SSF57756">
    <property type="entry name" value="Retrovirus zinc finger-like domains"/>
    <property type="match status" value="1"/>
</dbReference>
<dbReference type="OrthoDB" id="5864015at2759"/>
<dbReference type="GO" id="GO:0004519">
    <property type="term" value="F:endonuclease activity"/>
    <property type="evidence" value="ECO:0007669"/>
    <property type="project" value="UniProtKB-KW"/>
</dbReference>
<keyword evidence="4" id="KW-0255">Endonuclease</keyword>
<dbReference type="PROSITE" id="PS50158">
    <property type="entry name" value="ZF_CCHC"/>
    <property type="match status" value="1"/>
</dbReference>
<comment type="caution">
    <text evidence="11">The sequence shown here is derived from an EMBL/GenBank/DDBJ whole genome shotgun (WGS) entry which is preliminary data.</text>
</comment>
<dbReference type="AlphaFoldDB" id="A0A0V0ZID6"/>
<keyword evidence="7" id="KW-0479">Metal-binding</keyword>
<dbReference type="EMBL" id="JYDQ01000179">
    <property type="protein sequence ID" value="KRY11914.1"/>
    <property type="molecule type" value="Genomic_DNA"/>
</dbReference>
<keyword evidence="8" id="KW-0175">Coiled coil</keyword>
<keyword evidence="5" id="KW-0378">Hydrolase</keyword>
<dbReference type="Pfam" id="PF03564">
    <property type="entry name" value="DUF1759"/>
    <property type="match status" value="1"/>
</dbReference>
<feature type="domain" description="CCHC-type" evidence="10">
    <location>
        <begin position="352"/>
        <end position="368"/>
    </location>
</feature>
<feature type="region of interest" description="Disordered" evidence="9">
    <location>
        <begin position="285"/>
        <end position="308"/>
    </location>
</feature>
<sequence>MSTRAREKSKLIVCKERLNRLFEELDQLCVGPAEVLEIEEQISMIERLYREIDALQVELELSLEEEERMMAEDDWSKYQKGFRERKARALALRSNGTDQPGRLDDQGNAPTSGPEMVTAATSIHELAARLPRCDLPKFSEDFTEFRAFWDQFDYRIHQRKDLSNAAKLTYLRGCLTGKASDVISSLSSRNADYEVALNRLREEFDRPAKVIRHQIRKLVQAPPKDMGLSSQYDYQRRTVDALTALGKDPRKGGLREGELSAAEITIAISRDRLPTPVRIKWDEKTYRSEPANPTKPEAKRRSSPLRRRHDDATFLHTAVADQLAVRGESPRVAELGRPMSHEKKKAAQWYGRCFYCQKHGHSKRNCPDRKSHPAASGRWASGVCNSDFSGPKAGKERMTIEPRKAQVNIATTEHGWSPFQIIKVVAHGAQGRKRLVNCLFNTGAERSLVRQDVADELKLAGEIHQISFCGVGGCQGNPGWFAFGSALSAENTLGKDTSVTKGLASSPVSEPDEGGRRADTSPCYHRIAQLSHPELRGAPSEVGDLRSAASLSRERECRVHCIRTDDRLNAALRKFWELEAIGILPPEIESGQNDMERRSRNPYTLMEIATRDFGLVQDYMAVMQSYFENGWAEKAPASSTPGKTWYLPHHAVYQQGTTGKRKCRREMLPLVWATRHLRPYMYGRKFTARTDHNALRWLRNFREPDGQITKMRKKNEATLSSDSLALAIYGGGRCCYLRINIVFLFCVLSARMLPTKRELGKRGIRAGSNRTDDTDAEMNPQVNTGTSSFGDDCGSNPVEATKEPARESGSLQVAYGGEVVPPGAEDTFCGWKTVGRSLLTFDELQTVLCEVEARINDATLTLVSSGTQEELALTPAHFLIRKSWAALPHGSGGKRWRCEYVTTMNRCGKWQKIQEAPRVEDITFVGDAGTPRGR</sequence>
<keyword evidence="7" id="KW-0863">Zinc-finger</keyword>
<feature type="coiled-coil region" evidence="8">
    <location>
        <begin position="38"/>
        <end position="72"/>
    </location>
</feature>
<evidence type="ECO:0000256" key="8">
    <source>
        <dbReference type="SAM" id="Coils"/>
    </source>
</evidence>
<feature type="compositionally biased region" description="Polar residues" evidence="9">
    <location>
        <begin position="780"/>
        <end position="789"/>
    </location>
</feature>
<evidence type="ECO:0000256" key="1">
    <source>
        <dbReference type="ARBA" id="ARBA00022679"/>
    </source>
</evidence>
<accession>A0A0V0ZID6</accession>
<protein>
    <submittedName>
        <fullName evidence="11">Retrovirus-related Pol polyprotein from transposon</fullName>
    </submittedName>
</protein>
<gene>
    <name evidence="11" type="primary">POL</name>
    <name evidence="11" type="ORF">T12_7076</name>
</gene>
<dbReference type="GO" id="GO:0008270">
    <property type="term" value="F:zinc ion binding"/>
    <property type="evidence" value="ECO:0007669"/>
    <property type="project" value="UniProtKB-KW"/>
</dbReference>
<dbReference type="Proteomes" id="UP000054783">
    <property type="component" value="Unassembled WGS sequence"/>
</dbReference>
<evidence type="ECO:0000256" key="6">
    <source>
        <dbReference type="ARBA" id="ARBA00022918"/>
    </source>
</evidence>
<organism evidence="11 12">
    <name type="scientific">Trichinella patagoniensis</name>
    <dbReference type="NCBI Taxonomy" id="990121"/>
    <lineage>
        <taxon>Eukaryota</taxon>
        <taxon>Metazoa</taxon>
        <taxon>Ecdysozoa</taxon>
        <taxon>Nematoda</taxon>
        <taxon>Enoplea</taxon>
        <taxon>Dorylaimia</taxon>
        <taxon>Trichinellida</taxon>
        <taxon>Trichinellidae</taxon>
        <taxon>Trichinella</taxon>
    </lineage>
</organism>
<evidence type="ECO:0000259" key="10">
    <source>
        <dbReference type="PROSITE" id="PS50158"/>
    </source>
</evidence>
<evidence type="ECO:0000256" key="2">
    <source>
        <dbReference type="ARBA" id="ARBA00022695"/>
    </source>
</evidence>
<dbReference type="InterPro" id="IPR036875">
    <property type="entry name" value="Znf_CCHC_sf"/>
</dbReference>
<dbReference type="GO" id="GO:0019899">
    <property type="term" value="F:enzyme binding"/>
    <property type="evidence" value="ECO:0007669"/>
    <property type="project" value="UniProtKB-ARBA"/>
</dbReference>
<keyword evidence="3" id="KW-0540">Nuclease</keyword>
<keyword evidence="7" id="KW-0862">Zinc</keyword>
<dbReference type="PANTHER" id="PTHR47331">
    <property type="entry name" value="PHD-TYPE DOMAIN-CONTAINING PROTEIN"/>
    <property type="match status" value="1"/>
</dbReference>
<keyword evidence="1" id="KW-0808">Transferase</keyword>
<keyword evidence="2" id="KW-0548">Nucleotidyltransferase</keyword>
<feature type="region of interest" description="Disordered" evidence="9">
    <location>
        <begin position="93"/>
        <end position="115"/>
    </location>
</feature>
<evidence type="ECO:0000256" key="7">
    <source>
        <dbReference type="PROSITE-ProRule" id="PRU00047"/>
    </source>
</evidence>
<keyword evidence="12" id="KW-1185">Reference proteome</keyword>